<keyword evidence="1" id="KW-1133">Transmembrane helix</keyword>
<proteinExistence type="predicted"/>
<sequence>MKKMQFYWIYLLYFCAAILKELYYLILTNKIINYEMKQIIKKLIPTGKRVGNAFKSNITNGQYI</sequence>
<feature type="transmembrane region" description="Helical" evidence="1">
    <location>
        <begin position="6"/>
        <end position="27"/>
    </location>
</feature>
<organism evidence="2 3">
    <name type="scientific">Xylanibacter ruminicola</name>
    <name type="common">Prevotella ruminicola</name>
    <dbReference type="NCBI Taxonomy" id="839"/>
    <lineage>
        <taxon>Bacteria</taxon>
        <taxon>Pseudomonadati</taxon>
        <taxon>Bacteroidota</taxon>
        <taxon>Bacteroidia</taxon>
        <taxon>Bacteroidales</taxon>
        <taxon>Prevotellaceae</taxon>
        <taxon>Xylanibacter</taxon>
    </lineage>
</organism>
<evidence type="ECO:0000313" key="2">
    <source>
        <dbReference type="EMBL" id="GJG33380.1"/>
    </source>
</evidence>
<accession>A0AA37MEW3</accession>
<name>A0AA37MEW3_XYLRU</name>
<evidence type="ECO:0000313" key="3">
    <source>
        <dbReference type="Proteomes" id="UP000887097"/>
    </source>
</evidence>
<dbReference type="Proteomes" id="UP000887097">
    <property type="component" value="Unassembled WGS sequence"/>
</dbReference>
<evidence type="ECO:0000256" key="1">
    <source>
        <dbReference type="SAM" id="Phobius"/>
    </source>
</evidence>
<keyword evidence="1" id="KW-0812">Transmembrane</keyword>
<protein>
    <submittedName>
        <fullName evidence="2">Uncharacterized protein</fullName>
    </submittedName>
</protein>
<dbReference type="AlphaFoldDB" id="A0AA37MEW3"/>
<dbReference type="EMBL" id="BPTT01000001">
    <property type="protein sequence ID" value="GJG33380.1"/>
    <property type="molecule type" value="Genomic_DNA"/>
</dbReference>
<gene>
    <name evidence="2" type="ORF">PRMUPPPA20_14890</name>
</gene>
<reference evidence="2" key="1">
    <citation type="submission" date="2021-08" db="EMBL/GenBank/DDBJ databases">
        <title>Prevotella lacticifex sp. nov., isolated from rumen of cow.</title>
        <authorList>
            <person name="Shinkai T."/>
            <person name="Ikeyama N."/>
            <person name="Kumagai M."/>
            <person name="Ohmori H."/>
            <person name="Sakamoto M."/>
            <person name="Ohkuma M."/>
            <person name="Mitsumori M."/>
        </authorList>
    </citation>
    <scope>NUCLEOTIDE SEQUENCE</scope>
    <source>
        <strain evidence="2">JCM 8259</strain>
    </source>
</reference>
<keyword evidence="1" id="KW-0472">Membrane</keyword>
<comment type="caution">
    <text evidence="2">The sequence shown here is derived from an EMBL/GenBank/DDBJ whole genome shotgun (WGS) entry which is preliminary data.</text>
</comment>